<evidence type="ECO:0000313" key="1">
    <source>
        <dbReference type="EMBL" id="KKM01442.1"/>
    </source>
</evidence>
<proteinExistence type="predicted"/>
<sequence length="140" mass="16306">MSEKEIAWDLTEIFSSCDDPEISKTMDGLMEKANEIIIQYRGKINKPNFTVQNLHDLLEKYEDILARLDDLGTYSITSFHANMTLPEIKTLYNKVSDFQSTISKKFAFLELEVGNLINNNSQVIRDRTINNYIMYLENIR</sequence>
<dbReference type="AlphaFoldDB" id="A0A0F9HE86"/>
<dbReference type="EMBL" id="LAZR01017196">
    <property type="protein sequence ID" value="KKM01442.1"/>
    <property type="molecule type" value="Genomic_DNA"/>
</dbReference>
<name>A0A0F9HE86_9ZZZZ</name>
<protein>
    <recommendedName>
        <fullName evidence="2">Oligopeptidase F N-terminal domain-containing protein</fullName>
    </recommendedName>
</protein>
<gene>
    <name evidence="1" type="ORF">LCGC14_1794390</name>
</gene>
<organism evidence="1">
    <name type="scientific">marine sediment metagenome</name>
    <dbReference type="NCBI Taxonomy" id="412755"/>
    <lineage>
        <taxon>unclassified sequences</taxon>
        <taxon>metagenomes</taxon>
        <taxon>ecological metagenomes</taxon>
    </lineage>
</organism>
<comment type="caution">
    <text evidence="1">The sequence shown here is derived from an EMBL/GenBank/DDBJ whole genome shotgun (WGS) entry which is preliminary data.</text>
</comment>
<reference evidence="1" key="1">
    <citation type="journal article" date="2015" name="Nature">
        <title>Complex archaea that bridge the gap between prokaryotes and eukaryotes.</title>
        <authorList>
            <person name="Spang A."/>
            <person name="Saw J.H."/>
            <person name="Jorgensen S.L."/>
            <person name="Zaremba-Niedzwiedzka K."/>
            <person name="Martijn J."/>
            <person name="Lind A.E."/>
            <person name="van Eijk R."/>
            <person name="Schleper C."/>
            <person name="Guy L."/>
            <person name="Ettema T.J."/>
        </authorList>
    </citation>
    <scope>NUCLEOTIDE SEQUENCE</scope>
</reference>
<dbReference type="Gene3D" id="1.20.140.70">
    <property type="entry name" value="Oligopeptidase f, N-terminal domain"/>
    <property type="match status" value="1"/>
</dbReference>
<evidence type="ECO:0008006" key="2">
    <source>
        <dbReference type="Google" id="ProtNLM"/>
    </source>
</evidence>
<accession>A0A0F9HE86</accession>